<keyword evidence="5" id="KW-0067">ATP-binding</keyword>
<sequence length="282" mass="29851">MKILSIQSSVAYGHAGNSSAVFPLQRLGHEVWPVYTVHFSNHTGYGQWKGVVFEPSTVADVISGIEERGVLPECDAVLSGYQGAEAIGEVILDAVARVKEANPKAIYCADPVMGDVGRGFFVQPGIPEFMRDRVVPAADIITPNQFELEFLTGSEVHSVADLVAAANTLRDKGPRTILVTSVQTDETPADSVQMAVVSDEGAWLVTTPLLPLYVTGGGDATAAIFLAHVLTDGPAEALAKTADSVFGIVERTHEAGTRELQLVGAQEAIAHPSGRFTVAELT</sequence>
<dbReference type="Proteomes" id="UP000066480">
    <property type="component" value="Chromosome"/>
</dbReference>
<keyword evidence="2" id="KW-0808">Transferase</keyword>
<dbReference type="InterPro" id="IPR004625">
    <property type="entry name" value="PyrdxlKinase"/>
</dbReference>
<dbReference type="NCBIfam" id="NF004398">
    <property type="entry name" value="PRK05756.1"/>
    <property type="match status" value="1"/>
</dbReference>
<evidence type="ECO:0000259" key="6">
    <source>
        <dbReference type="Pfam" id="PF08543"/>
    </source>
</evidence>
<accession>A0A0K1JDW5</accession>
<dbReference type="PANTHER" id="PTHR10534:SF2">
    <property type="entry name" value="PYRIDOXAL KINASE"/>
    <property type="match status" value="1"/>
</dbReference>
<evidence type="ECO:0000256" key="4">
    <source>
        <dbReference type="ARBA" id="ARBA00022777"/>
    </source>
</evidence>
<keyword evidence="4 7" id="KW-0418">Kinase</keyword>
<dbReference type="KEGG" id="lmoi:VV02_00985"/>
<dbReference type="Pfam" id="PF08543">
    <property type="entry name" value="Phos_pyr_kin"/>
    <property type="match status" value="1"/>
</dbReference>
<protein>
    <recommendedName>
        <fullName evidence="1">pyridoxal kinase</fullName>
        <ecNumber evidence="1">2.7.1.35</ecNumber>
    </recommendedName>
</protein>
<keyword evidence="8" id="KW-1185">Reference proteome</keyword>
<evidence type="ECO:0000256" key="2">
    <source>
        <dbReference type="ARBA" id="ARBA00022679"/>
    </source>
</evidence>
<dbReference type="PANTHER" id="PTHR10534">
    <property type="entry name" value="PYRIDOXAL KINASE"/>
    <property type="match status" value="1"/>
</dbReference>
<dbReference type="GO" id="GO:0008478">
    <property type="term" value="F:pyridoxal kinase activity"/>
    <property type="evidence" value="ECO:0007669"/>
    <property type="project" value="UniProtKB-EC"/>
</dbReference>
<keyword evidence="3" id="KW-0547">Nucleotide-binding</keyword>
<organism evidence="7 8">
    <name type="scientific">Luteipulveratus mongoliensis</name>
    <dbReference type="NCBI Taxonomy" id="571913"/>
    <lineage>
        <taxon>Bacteria</taxon>
        <taxon>Bacillati</taxon>
        <taxon>Actinomycetota</taxon>
        <taxon>Actinomycetes</taxon>
        <taxon>Micrococcales</taxon>
        <taxon>Dermacoccaceae</taxon>
        <taxon>Luteipulveratus</taxon>
    </lineage>
</organism>
<reference evidence="7 8" key="1">
    <citation type="submission" date="2015-03" db="EMBL/GenBank/DDBJ databases">
        <title>Luteipulveratus halotolerans sp. nov., a novel actinobacterium (Dermacoccaceae) from Sarawak, Malaysia.</title>
        <authorList>
            <person name="Juboi H."/>
            <person name="Basik A."/>
            <person name="Shamsul S.S."/>
            <person name="Arnold P."/>
            <person name="Schmitt E.K."/>
            <person name="Sanglier J.-J."/>
            <person name="Yeo T."/>
        </authorList>
    </citation>
    <scope>NUCLEOTIDE SEQUENCE [LARGE SCALE GENOMIC DNA]</scope>
    <source>
        <strain evidence="7 8">MN07-A0370</strain>
    </source>
</reference>
<dbReference type="InterPro" id="IPR029056">
    <property type="entry name" value="Ribokinase-like"/>
</dbReference>
<dbReference type="PATRIC" id="fig|571913.6.peg.204"/>
<proteinExistence type="predicted"/>
<gene>
    <name evidence="7" type="ORF">VV02_00985</name>
</gene>
<evidence type="ECO:0000256" key="1">
    <source>
        <dbReference type="ARBA" id="ARBA00012104"/>
    </source>
</evidence>
<name>A0A0K1JDW5_9MICO</name>
<dbReference type="Gene3D" id="3.40.1190.20">
    <property type="match status" value="1"/>
</dbReference>
<dbReference type="RefSeq" id="WP_052589315.1">
    <property type="nucleotide sequence ID" value="NZ_CP011112.1"/>
</dbReference>
<dbReference type="SUPFAM" id="SSF53613">
    <property type="entry name" value="Ribokinase-like"/>
    <property type="match status" value="1"/>
</dbReference>
<evidence type="ECO:0000256" key="5">
    <source>
        <dbReference type="ARBA" id="ARBA00022840"/>
    </source>
</evidence>
<dbReference type="AlphaFoldDB" id="A0A0K1JDW5"/>
<evidence type="ECO:0000313" key="7">
    <source>
        <dbReference type="EMBL" id="AKU14783.1"/>
    </source>
</evidence>
<dbReference type="GO" id="GO:0005829">
    <property type="term" value="C:cytosol"/>
    <property type="evidence" value="ECO:0007669"/>
    <property type="project" value="TreeGrafter"/>
</dbReference>
<feature type="domain" description="Pyridoxamine kinase/Phosphomethylpyrimidine kinase" evidence="6">
    <location>
        <begin position="91"/>
        <end position="246"/>
    </location>
</feature>
<dbReference type="NCBIfam" id="TIGR00687">
    <property type="entry name" value="pyridox_kin"/>
    <property type="match status" value="1"/>
</dbReference>
<dbReference type="OrthoDB" id="9800808at2"/>
<dbReference type="GO" id="GO:0009443">
    <property type="term" value="P:pyridoxal 5'-phosphate salvage"/>
    <property type="evidence" value="ECO:0007669"/>
    <property type="project" value="InterPro"/>
</dbReference>
<evidence type="ECO:0000313" key="8">
    <source>
        <dbReference type="Proteomes" id="UP000066480"/>
    </source>
</evidence>
<evidence type="ECO:0000256" key="3">
    <source>
        <dbReference type="ARBA" id="ARBA00022741"/>
    </source>
</evidence>
<dbReference type="CDD" id="cd01173">
    <property type="entry name" value="pyridoxal_pyridoxamine_kinase"/>
    <property type="match status" value="1"/>
</dbReference>
<dbReference type="GO" id="GO:0005524">
    <property type="term" value="F:ATP binding"/>
    <property type="evidence" value="ECO:0007669"/>
    <property type="project" value="UniProtKB-KW"/>
</dbReference>
<dbReference type="InterPro" id="IPR013749">
    <property type="entry name" value="PM/HMP-P_kinase-1"/>
</dbReference>
<dbReference type="EMBL" id="CP011112">
    <property type="protein sequence ID" value="AKU14783.1"/>
    <property type="molecule type" value="Genomic_DNA"/>
</dbReference>
<dbReference type="EC" id="2.7.1.35" evidence="1"/>
<dbReference type="STRING" id="571913.VV02_00985"/>